<dbReference type="EMBL" id="KZ613937">
    <property type="protein sequence ID" value="PMD48164.1"/>
    <property type="molecule type" value="Genomic_DNA"/>
</dbReference>
<evidence type="ECO:0000313" key="2">
    <source>
        <dbReference type="EMBL" id="PMD48164.1"/>
    </source>
</evidence>
<proteinExistence type="predicted"/>
<accession>A0A2J6SBN2</accession>
<keyword evidence="3" id="KW-1185">Reference proteome</keyword>
<reference evidence="2" key="1">
    <citation type="submission" date="2016-04" db="EMBL/GenBank/DDBJ databases">
        <title>A degradative enzymes factory behind the ericoid mycorrhizal symbiosis.</title>
        <authorList>
            <consortium name="DOE Joint Genome Institute"/>
            <person name="Martino E."/>
            <person name="Morin E."/>
            <person name="Grelet G."/>
            <person name="Kuo A."/>
            <person name="Kohler A."/>
            <person name="Daghino S."/>
            <person name="Barry K."/>
            <person name="Choi C."/>
            <person name="Cichocki N."/>
            <person name="Clum A."/>
            <person name="Copeland A."/>
            <person name="Hainaut M."/>
            <person name="Haridas S."/>
            <person name="Labutti K."/>
            <person name="Lindquist E."/>
            <person name="Lipzen A."/>
            <person name="Khouja H.-R."/>
            <person name="Murat C."/>
            <person name="Ohm R."/>
            <person name="Olson A."/>
            <person name="Spatafora J."/>
            <person name="Veneault-Fourrey C."/>
            <person name="Henrissat B."/>
            <person name="Grigoriev I."/>
            <person name="Martin F."/>
            <person name="Perotto S."/>
        </authorList>
    </citation>
    <scope>NUCLEOTIDE SEQUENCE [LARGE SCALE GENOMIC DNA]</scope>
    <source>
        <strain evidence="2">F</strain>
    </source>
</reference>
<organism evidence="2 3">
    <name type="scientific">Hyaloscypha variabilis (strain UAMH 11265 / GT02V1 / F)</name>
    <name type="common">Meliniomyces variabilis</name>
    <dbReference type="NCBI Taxonomy" id="1149755"/>
    <lineage>
        <taxon>Eukaryota</taxon>
        <taxon>Fungi</taxon>
        <taxon>Dikarya</taxon>
        <taxon>Ascomycota</taxon>
        <taxon>Pezizomycotina</taxon>
        <taxon>Leotiomycetes</taxon>
        <taxon>Helotiales</taxon>
        <taxon>Hyaloscyphaceae</taxon>
        <taxon>Hyaloscypha</taxon>
        <taxon>Hyaloscypha variabilis</taxon>
    </lineage>
</organism>
<feature type="compositionally biased region" description="Polar residues" evidence="1">
    <location>
        <begin position="367"/>
        <end position="376"/>
    </location>
</feature>
<name>A0A2J6SBN2_HYAVF</name>
<feature type="compositionally biased region" description="Polar residues" evidence="1">
    <location>
        <begin position="332"/>
        <end position="343"/>
    </location>
</feature>
<dbReference type="AlphaFoldDB" id="A0A2J6SBN2"/>
<feature type="compositionally biased region" description="Polar residues" evidence="1">
    <location>
        <begin position="100"/>
        <end position="116"/>
    </location>
</feature>
<feature type="region of interest" description="Disordered" evidence="1">
    <location>
        <begin position="228"/>
        <end position="422"/>
    </location>
</feature>
<feature type="compositionally biased region" description="Basic and acidic residues" evidence="1">
    <location>
        <begin position="117"/>
        <end position="160"/>
    </location>
</feature>
<feature type="compositionally biased region" description="Low complexity" evidence="1">
    <location>
        <begin position="348"/>
        <end position="359"/>
    </location>
</feature>
<evidence type="ECO:0000256" key="1">
    <source>
        <dbReference type="SAM" id="MobiDB-lite"/>
    </source>
</evidence>
<feature type="compositionally biased region" description="Basic and acidic residues" evidence="1">
    <location>
        <begin position="9"/>
        <end position="18"/>
    </location>
</feature>
<protein>
    <submittedName>
        <fullName evidence="2">Uncharacterized protein</fullName>
    </submittedName>
</protein>
<feature type="compositionally biased region" description="Basic residues" evidence="1">
    <location>
        <begin position="399"/>
        <end position="416"/>
    </location>
</feature>
<feature type="compositionally biased region" description="Acidic residues" evidence="1">
    <location>
        <begin position="317"/>
        <end position="326"/>
    </location>
</feature>
<feature type="compositionally biased region" description="Polar residues" evidence="1">
    <location>
        <begin position="279"/>
        <end position="289"/>
    </location>
</feature>
<sequence>MSDTSNCGDPRDSRERRNLVPTSRENSFGIAKGKGVTTSSPIHNGEPSSSSRLRSSKTTDSASPNTLDKGKGRGKHRLETSVHHKKLNTRCSKHSDSNQHCRLQRLRQQNATNDNGESSKDRLGSRTEVDEVERRLDEETRREAKYWEQVDKKKGQMKDVRGRKKKTRQDMLDDRFTEEDRKEFAAKYKRLEEVHKLAQEEIDMLEEQLAAAEVTIKRLRKALVEVRRELEEQENESRDLRKTIKDLRGQIKTLHDRLDVTESKLKKYEEKYPELVETDISTPTSSEVSSEARENGPTAQGPAIAGPRSTPIRQTPDDDDDDDDAEKIDKQGSPSETAKNSDTGAALTRTPTRSSGTSSNKRRSWETVETSFQTHEYPNVTGGKVRVEQTKTVLIPGNSRHKSSSKDSHKKKKKSRTSKEQK</sequence>
<feature type="compositionally biased region" description="Basic and acidic residues" evidence="1">
    <location>
        <begin position="228"/>
        <end position="274"/>
    </location>
</feature>
<feature type="region of interest" description="Disordered" evidence="1">
    <location>
        <begin position="1"/>
        <end position="174"/>
    </location>
</feature>
<dbReference type="Proteomes" id="UP000235786">
    <property type="component" value="Unassembled WGS sequence"/>
</dbReference>
<dbReference type="OrthoDB" id="10517088at2759"/>
<gene>
    <name evidence="2" type="ORF">L207DRAFT_521573</name>
</gene>
<feature type="compositionally biased region" description="Basic residues" evidence="1">
    <location>
        <begin position="83"/>
        <end position="92"/>
    </location>
</feature>
<evidence type="ECO:0000313" key="3">
    <source>
        <dbReference type="Proteomes" id="UP000235786"/>
    </source>
</evidence>